<evidence type="ECO:0000256" key="1">
    <source>
        <dbReference type="ARBA" id="ARBA00022679"/>
    </source>
</evidence>
<comment type="subcellular location">
    <subcellularLocation>
        <location evidence="6">Cytoplasm</location>
    </subcellularLocation>
</comment>
<dbReference type="EC" id="2.7.1.23" evidence="6"/>
<feature type="binding site" evidence="6">
    <location>
        <begin position="144"/>
        <end position="145"/>
    </location>
    <ligand>
        <name>NAD(+)</name>
        <dbReference type="ChEBI" id="CHEBI:57540"/>
    </ligand>
</feature>
<reference evidence="8" key="1">
    <citation type="journal article" date="2019" name="Int. J. Syst. Evol. Microbiol.">
        <title>The Global Catalogue of Microorganisms (GCM) 10K type strain sequencing project: providing services to taxonomists for standard genome sequencing and annotation.</title>
        <authorList>
            <consortium name="The Broad Institute Genomics Platform"/>
            <consortium name="The Broad Institute Genome Sequencing Center for Infectious Disease"/>
            <person name="Wu L."/>
            <person name="Ma J."/>
        </authorList>
    </citation>
    <scope>NUCLEOTIDE SEQUENCE [LARGE SCALE GENOMIC DNA]</scope>
    <source>
        <strain evidence="8">CGMCC 4.7677</strain>
    </source>
</reference>
<dbReference type="InterPro" id="IPR017438">
    <property type="entry name" value="ATP-NAD_kinase_N"/>
</dbReference>
<evidence type="ECO:0000313" key="7">
    <source>
        <dbReference type="EMBL" id="GHE81197.1"/>
    </source>
</evidence>
<comment type="catalytic activity">
    <reaction evidence="5 6">
        <text>NAD(+) + ATP = ADP + NADP(+) + H(+)</text>
        <dbReference type="Rhea" id="RHEA:18629"/>
        <dbReference type="ChEBI" id="CHEBI:15378"/>
        <dbReference type="ChEBI" id="CHEBI:30616"/>
        <dbReference type="ChEBI" id="CHEBI:57540"/>
        <dbReference type="ChEBI" id="CHEBI:58349"/>
        <dbReference type="ChEBI" id="CHEBI:456216"/>
        <dbReference type="EC" id="2.7.1.23"/>
    </reaction>
</comment>
<keyword evidence="8" id="KW-1185">Reference proteome</keyword>
<dbReference type="InterPro" id="IPR016064">
    <property type="entry name" value="NAD/diacylglycerol_kinase_sf"/>
</dbReference>
<keyword evidence="1 6" id="KW-0808">Transferase</keyword>
<keyword evidence="6" id="KW-0963">Cytoplasm</keyword>
<comment type="function">
    <text evidence="6">Involved in the regulation of the intracellular balance of NAD and NADP, and is a key enzyme in the biosynthesis of NADP. Catalyzes specifically the phosphorylation on 2'-hydroxyl of the adenosine moiety of NAD to yield NADP.</text>
</comment>
<keyword evidence="2 6" id="KW-0418">Kinase</keyword>
<evidence type="ECO:0000256" key="2">
    <source>
        <dbReference type="ARBA" id="ARBA00022777"/>
    </source>
</evidence>
<comment type="caution">
    <text evidence="6">Lacks conserved residue(s) required for the propagation of feature annotation.</text>
</comment>
<keyword evidence="6" id="KW-0547">Nucleotide-binding</keyword>
<evidence type="ECO:0000256" key="3">
    <source>
        <dbReference type="ARBA" id="ARBA00022857"/>
    </source>
</evidence>
<comment type="cofactor">
    <cofactor evidence="6">
        <name>a divalent metal cation</name>
        <dbReference type="ChEBI" id="CHEBI:60240"/>
    </cofactor>
</comment>
<sequence>MPGVVMTGESRTLGLVIHPTRSVESSVRTVTEHAWTRGVEVIVREADAARVPGVAAVSEADFVARVGAVLSLGGDGTMLGAMRLVMARPVPVLGVNHGHLGFLVEIAPEQLPDALDRLVRGEYTIEPHSCLVASAGEAVLAGFNDVVLARAGRAGAVSVDLVVNGRQYGYYKCDALILATPTGSTAYNYAAGGPVLSPSAEAIAVTPVAPMAGISRPIVLGPQDEIRLHVAPDSAPVAVEVDGTAAGALGPDAVLTTVLRPEAAQVVRLAAGEHASRSRVKLSLLDLPLRPDQLLELIPEHLRRRLDP</sequence>
<keyword evidence="4 6" id="KW-0520">NAD</keyword>
<protein>
    <recommendedName>
        <fullName evidence="6">NAD kinase</fullName>
        <ecNumber evidence="6">2.7.1.23</ecNumber>
    </recommendedName>
    <alternativeName>
        <fullName evidence="6">ATP-dependent NAD kinase</fullName>
    </alternativeName>
</protein>
<name>A0ABQ3IFH8_9PSEU</name>
<keyword evidence="3 6" id="KW-0521">NADP</keyword>
<feature type="binding site" evidence="6">
    <location>
        <begin position="75"/>
        <end position="76"/>
    </location>
    <ligand>
        <name>NAD(+)</name>
        <dbReference type="ChEBI" id="CHEBI:57540"/>
    </ligand>
</feature>
<keyword evidence="6" id="KW-0067">ATP-binding</keyword>
<accession>A0ABQ3IFH8</accession>
<dbReference type="SUPFAM" id="SSF111331">
    <property type="entry name" value="NAD kinase/diacylglycerol kinase-like"/>
    <property type="match status" value="1"/>
</dbReference>
<feature type="binding site" evidence="6">
    <location>
        <position position="172"/>
    </location>
    <ligand>
        <name>NAD(+)</name>
        <dbReference type="ChEBI" id="CHEBI:57540"/>
    </ligand>
</feature>
<feature type="binding site" evidence="6">
    <location>
        <position position="174"/>
    </location>
    <ligand>
        <name>NAD(+)</name>
        <dbReference type="ChEBI" id="CHEBI:57540"/>
    </ligand>
</feature>
<comment type="caution">
    <text evidence="7">The sequence shown here is derived from an EMBL/GenBank/DDBJ whole genome shotgun (WGS) entry which is preliminary data.</text>
</comment>
<dbReference type="Pfam" id="PF20143">
    <property type="entry name" value="NAD_kinase_C"/>
    <property type="match status" value="1"/>
</dbReference>
<evidence type="ECO:0000256" key="5">
    <source>
        <dbReference type="ARBA" id="ARBA00047925"/>
    </source>
</evidence>
<evidence type="ECO:0000256" key="4">
    <source>
        <dbReference type="ARBA" id="ARBA00023027"/>
    </source>
</evidence>
<feature type="binding site" evidence="6">
    <location>
        <position position="209"/>
    </location>
    <ligand>
        <name>NAD(+)</name>
        <dbReference type="ChEBI" id="CHEBI:57540"/>
    </ligand>
</feature>
<dbReference type="InterPro" id="IPR002504">
    <property type="entry name" value="NADK"/>
</dbReference>
<dbReference type="Proteomes" id="UP000605897">
    <property type="component" value="Unassembled WGS sequence"/>
</dbReference>
<evidence type="ECO:0000313" key="8">
    <source>
        <dbReference type="Proteomes" id="UP000605897"/>
    </source>
</evidence>
<dbReference type="EMBL" id="BNAU01000001">
    <property type="protein sequence ID" value="GHE81197.1"/>
    <property type="molecule type" value="Genomic_DNA"/>
</dbReference>
<dbReference type="PANTHER" id="PTHR20275:SF0">
    <property type="entry name" value="NAD KINASE"/>
    <property type="match status" value="1"/>
</dbReference>
<dbReference type="Gene3D" id="3.40.50.10330">
    <property type="entry name" value="Probable inorganic polyphosphate/atp-NAD kinase, domain 1"/>
    <property type="match status" value="1"/>
</dbReference>
<dbReference type="HAMAP" id="MF_00361">
    <property type="entry name" value="NAD_kinase"/>
    <property type="match status" value="1"/>
</dbReference>
<comment type="similarity">
    <text evidence="6">Belongs to the NAD kinase family.</text>
</comment>
<organism evidence="7 8">
    <name type="scientific">Amycolatopsis deserti</name>
    <dbReference type="NCBI Taxonomy" id="185696"/>
    <lineage>
        <taxon>Bacteria</taxon>
        <taxon>Bacillati</taxon>
        <taxon>Actinomycetota</taxon>
        <taxon>Actinomycetes</taxon>
        <taxon>Pseudonocardiales</taxon>
        <taxon>Pseudonocardiaceae</taxon>
        <taxon>Amycolatopsis</taxon>
    </lineage>
</organism>
<dbReference type="Gene3D" id="2.60.200.30">
    <property type="entry name" value="Probable inorganic polyphosphate/atp-NAD kinase, domain 2"/>
    <property type="match status" value="1"/>
</dbReference>
<evidence type="ECO:0000256" key="6">
    <source>
        <dbReference type="HAMAP-Rule" id="MF_00361"/>
    </source>
</evidence>
<proteinExistence type="inferred from homology"/>
<dbReference type="InterPro" id="IPR017437">
    <property type="entry name" value="ATP-NAD_kinase_PpnK-typ_C"/>
</dbReference>
<gene>
    <name evidence="6 7" type="primary">nadK</name>
    <name evidence="7" type="ORF">GCM10017786_09410</name>
</gene>
<dbReference type="PANTHER" id="PTHR20275">
    <property type="entry name" value="NAD KINASE"/>
    <property type="match status" value="1"/>
</dbReference>
<dbReference type="GO" id="GO:0016301">
    <property type="term" value="F:kinase activity"/>
    <property type="evidence" value="ECO:0007669"/>
    <property type="project" value="UniProtKB-KW"/>
</dbReference>
<feature type="active site" description="Proton acceptor" evidence="6">
    <location>
        <position position="75"/>
    </location>
</feature>
<dbReference type="Pfam" id="PF01513">
    <property type="entry name" value="NAD_kinase"/>
    <property type="match status" value="1"/>
</dbReference>